<name>A0A2S4VAP3_9BASI</name>
<dbReference type="PANTHER" id="PTHR38705">
    <property type="entry name" value="PROTEIN RDS1"/>
    <property type="match status" value="1"/>
</dbReference>
<gene>
    <name evidence="2" type="ORF">PSTT_08879</name>
</gene>
<dbReference type="EMBL" id="PKSL01000084">
    <property type="protein sequence ID" value="POW06587.1"/>
    <property type="molecule type" value="Genomic_DNA"/>
</dbReference>
<dbReference type="VEuPathDB" id="FungiDB:PSTT_08879"/>
<evidence type="ECO:0008006" key="4">
    <source>
        <dbReference type="Google" id="ProtNLM"/>
    </source>
</evidence>
<keyword evidence="1" id="KW-0732">Signal</keyword>
<evidence type="ECO:0000313" key="2">
    <source>
        <dbReference type="EMBL" id="POW06587.1"/>
    </source>
</evidence>
<feature type="chain" id="PRO_5015397586" description="Rds1 protein" evidence="1">
    <location>
        <begin position="25"/>
        <end position="393"/>
    </location>
</feature>
<dbReference type="Proteomes" id="UP000239156">
    <property type="component" value="Unassembled WGS sequence"/>
</dbReference>
<feature type="signal peptide" evidence="1">
    <location>
        <begin position="1"/>
        <end position="24"/>
    </location>
</feature>
<dbReference type="InterPro" id="IPR039254">
    <property type="entry name" value="Rds1"/>
</dbReference>
<dbReference type="Pfam" id="PF13668">
    <property type="entry name" value="Ferritin_2"/>
    <property type="match status" value="1"/>
</dbReference>
<proteinExistence type="predicted"/>
<accession>A0A2S4VAP3</accession>
<keyword evidence="3" id="KW-1185">Reference proteome</keyword>
<comment type="caution">
    <text evidence="2">The sequence shown here is derived from an EMBL/GenBank/DDBJ whole genome shotgun (WGS) entry which is preliminary data.</text>
</comment>
<protein>
    <recommendedName>
        <fullName evidence="4">Rds1 protein</fullName>
    </recommendedName>
</protein>
<evidence type="ECO:0000256" key="1">
    <source>
        <dbReference type="SAM" id="SignalP"/>
    </source>
</evidence>
<evidence type="ECO:0000313" key="3">
    <source>
        <dbReference type="Proteomes" id="UP000239156"/>
    </source>
</evidence>
<organism evidence="2 3">
    <name type="scientific">Puccinia striiformis</name>
    <dbReference type="NCBI Taxonomy" id="27350"/>
    <lineage>
        <taxon>Eukaryota</taxon>
        <taxon>Fungi</taxon>
        <taxon>Dikarya</taxon>
        <taxon>Basidiomycota</taxon>
        <taxon>Pucciniomycotina</taxon>
        <taxon>Pucciniomycetes</taxon>
        <taxon>Pucciniales</taxon>
        <taxon>Pucciniaceae</taxon>
        <taxon>Puccinia</taxon>
    </lineage>
</organism>
<dbReference type="AlphaFoldDB" id="A0A2S4VAP3"/>
<sequence length="393" mass="44824">MLSSKLWLPSGLVILSLFCHSSWQRPPPYIPSPQFKHLFNITQPSSYLQSKLPNYQIKTRFDFQSVNLALNQEWIELDLFRYGLAQFSAKEFEEAGLNAEDRYLIQFMADQEVSHATVLSNMLGPRAAKQCKYKYPFKTVKQFLDFCQKLTRWGESGVYGFLSFLENPNSAQILSQSIATEARQQMRCPAEKAYLGRCDDDNQIFRQFEGLFPMPVYHVPGIPQAWAWTLLHPYLVECPRTNPYIEFDIFPRLEVLNNPDPFQTDPRLPAITHNRTSLSQSGRQVTFKFDKPGKVVGPNGDYKTLTHSKTGRPKFAAWASQYNVTYSKLDQVNEDSATTVQPFAVLFPGQVEYPVINGTMFVLLTDTDLHVTPSNITALNQHIVAGPAIYQAD</sequence>
<reference evidence="2" key="1">
    <citation type="submission" date="2017-12" db="EMBL/GenBank/DDBJ databases">
        <title>Gene loss provides genomic basis for host adaptation in cereal stripe rust fungi.</title>
        <authorList>
            <person name="Xia C."/>
        </authorList>
    </citation>
    <scope>NUCLEOTIDE SEQUENCE [LARGE SCALE GENOMIC DNA]</scope>
    <source>
        <strain evidence="2">93-210</strain>
    </source>
</reference>
<dbReference type="VEuPathDB" id="FungiDB:PSHT_11243"/>
<dbReference type="PANTHER" id="PTHR38705:SF1">
    <property type="entry name" value="PROTEIN RDS1"/>
    <property type="match status" value="1"/>
</dbReference>